<evidence type="ECO:0000313" key="2">
    <source>
        <dbReference type="EMBL" id="KAF7802325.1"/>
    </source>
</evidence>
<feature type="region of interest" description="Disordered" evidence="1">
    <location>
        <begin position="1"/>
        <end position="34"/>
    </location>
</feature>
<proteinExistence type="predicted"/>
<accession>A0A834VZ64</accession>
<comment type="caution">
    <text evidence="2">The sequence shown here is derived from an EMBL/GenBank/DDBJ whole genome shotgun (WGS) entry which is preliminary data.</text>
</comment>
<protein>
    <submittedName>
        <fullName evidence="2">Uncharacterized protein</fullName>
    </submittedName>
</protein>
<reference evidence="2" key="1">
    <citation type="submission" date="2020-09" db="EMBL/GenBank/DDBJ databases">
        <title>Genome-Enabled Discovery of Anthraquinone Biosynthesis in Senna tora.</title>
        <authorList>
            <person name="Kang S.-H."/>
            <person name="Pandey R.P."/>
            <person name="Lee C.-M."/>
            <person name="Sim J.-S."/>
            <person name="Jeong J.-T."/>
            <person name="Choi B.-S."/>
            <person name="Jung M."/>
            <person name="Ginzburg D."/>
            <person name="Zhao K."/>
            <person name="Won S.Y."/>
            <person name="Oh T.-J."/>
            <person name="Yu Y."/>
            <person name="Kim N.-H."/>
            <person name="Lee O.R."/>
            <person name="Lee T.-H."/>
            <person name="Bashyal P."/>
            <person name="Kim T.-S."/>
            <person name="Lee W.-H."/>
            <person name="Kawkins C."/>
            <person name="Kim C.-K."/>
            <person name="Kim J.S."/>
            <person name="Ahn B.O."/>
            <person name="Rhee S.Y."/>
            <person name="Sohng J.K."/>
        </authorList>
    </citation>
    <scope>NUCLEOTIDE SEQUENCE</scope>
    <source>
        <tissue evidence="2">Leaf</tissue>
    </source>
</reference>
<name>A0A834VZ64_9FABA</name>
<organism evidence="2 3">
    <name type="scientific">Senna tora</name>
    <dbReference type="NCBI Taxonomy" id="362788"/>
    <lineage>
        <taxon>Eukaryota</taxon>
        <taxon>Viridiplantae</taxon>
        <taxon>Streptophyta</taxon>
        <taxon>Embryophyta</taxon>
        <taxon>Tracheophyta</taxon>
        <taxon>Spermatophyta</taxon>
        <taxon>Magnoliopsida</taxon>
        <taxon>eudicotyledons</taxon>
        <taxon>Gunneridae</taxon>
        <taxon>Pentapetalae</taxon>
        <taxon>rosids</taxon>
        <taxon>fabids</taxon>
        <taxon>Fabales</taxon>
        <taxon>Fabaceae</taxon>
        <taxon>Caesalpinioideae</taxon>
        <taxon>Cassia clade</taxon>
        <taxon>Senna</taxon>
    </lineage>
</organism>
<keyword evidence="3" id="KW-1185">Reference proteome</keyword>
<evidence type="ECO:0000256" key="1">
    <source>
        <dbReference type="SAM" id="MobiDB-lite"/>
    </source>
</evidence>
<gene>
    <name evidence="2" type="ORF">G2W53_041436</name>
</gene>
<dbReference type="AlphaFoldDB" id="A0A834VZ64"/>
<dbReference type="Proteomes" id="UP000634136">
    <property type="component" value="Unassembled WGS sequence"/>
</dbReference>
<evidence type="ECO:0000313" key="3">
    <source>
        <dbReference type="Proteomes" id="UP000634136"/>
    </source>
</evidence>
<sequence>MSEEDQETLGSSKTSPKVPKDKIGNTHRMYTKNT</sequence>
<dbReference type="EMBL" id="JAAIUW010000013">
    <property type="protein sequence ID" value="KAF7802325.1"/>
    <property type="molecule type" value="Genomic_DNA"/>
</dbReference>